<dbReference type="eggNOG" id="ENOG502TAAT">
    <property type="taxonomic scope" value="Eukaryota"/>
</dbReference>
<dbReference type="OrthoDB" id="5371646at2759"/>
<gene>
    <name evidence="2" type="ORF">COCHEDRAFT_1085682</name>
</gene>
<name>M2UFH7_COCH5</name>
<keyword evidence="3" id="KW-1185">Reference proteome</keyword>
<reference evidence="2 3" key="1">
    <citation type="journal article" date="2012" name="PLoS Pathog.">
        <title>Diverse lifestyles and strategies of plant pathogenesis encoded in the genomes of eighteen Dothideomycetes fungi.</title>
        <authorList>
            <person name="Ohm R.A."/>
            <person name="Feau N."/>
            <person name="Henrissat B."/>
            <person name="Schoch C.L."/>
            <person name="Horwitz B.A."/>
            <person name="Barry K.W."/>
            <person name="Condon B.J."/>
            <person name="Copeland A.C."/>
            <person name="Dhillon B."/>
            <person name="Glaser F."/>
            <person name="Hesse C.N."/>
            <person name="Kosti I."/>
            <person name="LaButti K."/>
            <person name="Lindquist E.A."/>
            <person name="Lucas S."/>
            <person name="Salamov A.A."/>
            <person name="Bradshaw R.E."/>
            <person name="Ciuffetti L."/>
            <person name="Hamelin R.C."/>
            <person name="Kema G.H.J."/>
            <person name="Lawrence C."/>
            <person name="Scott J.A."/>
            <person name="Spatafora J.W."/>
            <person name="Turgeon B.G."/>
            <person name="de Wit P.J.G.M."/>
            <person name="Zhong S."/>
            <person name="Goodwin S.B."/>
            <person name="Grigoriev I.V."/>
        </authorList>
    </citation>
    <scope>NUCLEOTIDE SEQUENCE [LARGE SCALE GENOMIC DNA]</scope>
    <source>
        <strain evidence="3">C5 / ATCC 48332 / race O</strain>
    </source>
</reference>
<dbReference type="EMBL" id="KB445569">
    <property type="protein sequence ID" value="EMD97229.1"/>
    <property type="molecule type" value="Genomic_DNA"/>
</dbReference>
<feature type="compositionally biased region" description="Basic and acidic residues" evidence="1">
    <location>
        <begin position="99"/>
        <end position="119"/>
    </location>
</feature>
<dbReference type="Proteomes" id="UP000016936">
    <property type="component" value="Unassembled WGS sequence"/>
</dbReference>
<dbReference type="AlphaFoldDB" id="M2UFH7"/>
<accession>M2UFH7</accession>
<protein>
    <submittedName>
        <fullName evidence="2">Uncharacterized protein</fullName>
    </submittedName>
</protein>
<evidence type="ECO:0000256" key="1">
    <source>
        <dbReference type="SAM" id="MobiDB-lite"/>
    </source>
</evidence>
<evidence type="ECO:0000313" key="3">
    <source>
        <dbReference type="Proteomes" id="UP000016936"/>
    </source>
</evidence>
<feature type="region of interest" description="Disordered" evidence="1">
    <location>
        <begin position="66"/>
        <end position="135"/>
    </location>
</feature>
<proteinExistence type="predicted"/>
<dbReference type="HOGENOM" id="CLU_138065_0_0_1"/>
<reference evidence="3" key="2">
    <citation type="journal article" date="2013" name="PLoS Genet.">
        <title>Comparative genome structure, secondary metabolite, and effector coding capacity across Cochliobolus pathogens.</title>
        <authorList>
            <person name="Condon B.J."/>
            <person name="Leng Y."/>
            <person name="Wu D."/>
            <person name="Bushley K.E."/>
            <person name="Ohm R.A."/>
            <person name="Otillar R."/>
            <person name="Martin J."/>
            <person name="Schackwitz W."/>
            <person name="Grimwood J."/>
            <person name="MohdZainudin N."/>
            <person name="Xue C."/>
            <person name="Wang R."/>
            <person name="Manning V.A."/>
            <person name="Dhillon B."/>
            <person name="Tu Z.J."/>
            <person name="Steffenson B.J."/>
            <person name="Salamov A."/>
            <person name="Sun H."/>
            <person name="Lowry S."/>
            <person name="LaButti K."/>
            <person name="Han J."/>
            <person name="Copeland A."/>
            <person name="Lindquist E."/>
            <person name="Barry K."/>
            <person name="Schmutz J."/>
            <person name="Baker S.E."/>
            <person name="Ciuffetti L.M."/>
            <person name="Grigoriev I.V."/>
            <person name="Zhong S."/>
            <person name="Turgeon B.G."/>
        </authorList>
    </citation>
    <scope>NUCLEOTIDE SEQUENCE [LARGE SCALE GENOMIC DNA]</scope>
    <source>
        <strain evidence="3">C5 / ATCC 48332 / race O</strain>
    </source>
</reference>
<sequence>KMSTDTTAKGWTDRQRLAYYFSLVEHSNVKLDFTNAPRPEGKSVGACRIMVDRLKGTLKEELAALRGSDASAGDTTPKKAVTTPRKRKAKAEVEGEDITPVKRERKKKVEDEMGEEEKVVVGNNMGKEEHLEDVV</sequence>
<feature type="compositionally biased region" description="Basic and acidic residues" evidence="1">
    <location>
        <begin position="126"/>
        <end position="135"/>
    </location>
</feature>
<evidence type="ECO:0000313" key="2">
    <source>
        <dbReference type="EMBL" id="EMD97229.1"/>
    </source>
</evidence>
<dbReference type="OMA" id="VGACRIM"/>
<organism evidence="2 3">
    <name type="scientific">Cochliobolus heterostrophus (strain C5 / ATCC 48332 / race O)</name>
    <name type="common">Southern corn leaf blight fungus</name>
    <name type="synonym">Bipolaris maydis</name>
    <dbReference type="NCBI Taxonomy" id="701091"/>
    <lineage>
        <taxon>Eukaryota</taxon>
        <taxon>Fungi</taxon>
        <taxon>Dikarya</taxon>
        <taxon>Ascomycota</taxon>
        <taxon>Pezizomycotina</taxon>
        <taxon>Dothideomycetes</taxon>
        <taxon>Pleosporomycetidae</taxon>
        <taxon>Pleosporales</taxon>
        <taxon>Pleosporineae</taxon>
        <taxon>Pleosporaceae</taxon>
        <taxon>Bipolaris</taxon>
    </lineage>
</organism>
<feature type="non-terminal residue" evidence="2">
    <location>
        <position position="1"/>
    </location>
</feature>